<proteinExistence type="predicted"/>
<name>A0A9D9DNZ6_9BACT</name>
<dbReference type="EMBL" id="JADIND010000139">
    <property type="protein sequence ID" value="MBO8430998.1"/>
    <property type="molecule type" value="Genomic_DNA"/>
</dbReference>
<protein>
    <submittedName>
        <fullName evidence="2">Uncharacterized protein</fullName>
    </submittedName>
</protein>
<feature type="region of interest" description="Disordered" evidence="1">
    <location>
        <begin position="30"/>
        <end position="49"/>
    </location>
</feature>
<comment type="caution">
    <text evidence="2">The sequence shown here is derived from an EMBL/GenBank/DDBJ whole genome shotgun (WGS) entry which is preliminary data.</text>
</comment>
<reference evidence="2" key="1">
    <citation type="submission" date="2020-10" db="EMBL/GenBank/DDBJ databases">
        <authorList>
            <person name="Gilroy R."/>
        </authorList>
    </citation>
    <scope>NUCLEOTIDE SEQUENCE</scope>
    <source>
        <strain evidence="2">10192</strain>
    </source>
</reference>
<evidence type="ECO:0000313" key="2">
    <source>
        <dbReference type="EMBL" id="MBO8430998.1"/>
    </source>
</evidence>
<reference evidence="2" key="2">
    <citation type="journal article" date="2021" name="PeerJ">
        <title>Extensive microbial diversity within the chicken gut microbiome revealed by metagenomics and culture.</title>
        <authorList>
            <person name="Gilroy R."/>
            <person name="Ravi A."/>
            <person name="Getino M."/>
            <person name="Pursley I."/>
            <person name="Horton D.L."/>
            <person name="Alikhan N.F."/>
            <person name="Baker D."/>
            <person name="Gharbi K."/>
            <person name="Hall N."/>
            <person name="Watson M."/>
            <person name="Adriaenssens E.M."/>
            <person name="Foster-Nyarko E."/>
            <person name="Jarju S."/>
            <person name="Secka A."/>
            <person name="Antonio M."/>
            <person name="Oren A."/>
            <person name="Chaudhuri R.R."/>
            <person name="La Ragione R."/>
            <person name="Hildebrand F."/>
            <person name="Pallen M.J."/>
        </authorList>
    </citation>
    <scope>NUCLEOTIDE SEQUENCE</scope>
    <source>
        <strain evidence="2">10192</strain>
    </source>
</reference>
<dbReference type="AlphaFoldDB" id="A0A9D9DNZ6"/>
<evidence type="ECO:0000256" key="1">
    <source>
        <dbReference type="SAM" id="MobiDB-lite"/>
    </source>
</evidence>
<gene>
    <name evidence="2" type="ORF">IAC76_06380</name>
</gene>
<evidence type="ECO:0000313" key="3">
    <source>
        <dbReference type="Proteomes" id="UP000823632"/>
    </source>
</evidence>
<accession>A0A9D9DNZ6</accession>
<dbReference type="Proteomes" id="UP000823632">
    <property type="component" value="Unassembled WGS sequence"/>
</dbReference>
<sequence>MTTREEQILKEHIKNIARAIIKESLITEKAEKKETEKDKDSESDKRPELRQMRKSVIKFLKKDGVNCADYAYRLWPWKDKDSARSYFYKCRDGKPKPNGEPYAFTSKQINKLYSMISSQVL</sequence>
<organism evidence="2 3">
    <name type="scientific">Candidatus Scatousia excrementipullorum</name>
    <dbReference type="NCBI Taxonomy" id="2840936"/>
    <lineage>
        <taxon>Bacteria</taxon>
        <taxon>Candidatus Scatousia</taxon>
    </lineage>
</organism>